<dbReference type="WBParaSite" id="MBELARI_LOCUS965">
    <property type="protein sequence ID" value="MBELARI_LOCUS965"/>
    <property type="gene ID" value="MBELARI_LOCUS965"/>
</dbReference>
<feature type="region of interest" description="Disordered" evidence="1">
    <location>
        <begin position="60"/>
        <end position="82"/>
    </location>
</feature>
<reference evidence="4" key="1">
    <citation type="submission" date="2024-02" db="UniProtKB">
        <authorList>
            <consortium name="WormBaseParasite"/>
        </authorList>
    </citation>
    <scope>IDENTIFICATION</scope>
</reference>
<dbReference type="AlphaFoldDB" id="A0AAF3FR86"/>
<name>A0AAF3FR86_9BILA</name>
<feature type="compositionally biased region" description="Basic residues" evidence="1">
    <location>
        <begin position="124"/>
        <end position="135"/>
    </location>
</feature>
<keyword evidence="2" id="KW-0472">Membrane</keyword>
<proteinExistence type="predicted"/>
<feature type="compositionally biased region" description="Polar residues" evidence="1">
    <location>
        <begin position="60"/>
        <end position="78"/>
    </location>
</feature>
<evidence type="ECO:0000256" key="2">
    <source>
        <dbReference type="SAM" id="Phobius"/>
    </source>
</evidence>
<evidence type="ECO:0000313" key="4">
    <source>
        <dbReference type="WBParaSite" id="MBELARI_LOCUS965"/>
    </source>
</evidence>
<dbReference type="Proteomes" id="UP000887575">
    <property type="component" value="Unassembled WGS sequence"/>
</dbReference>
<evidence type="ECO:0000313" key="3">
    <source>
        <dbReference type="Proteomes" id="UP000887575"/>
    </source>
</evidence>
<sequence length="228" mass="25753">MTVLNSSYPFTECLLDVHWIACAFVPIGVLLIASLALLTCKKSKNKANFKYLCRKNEAVSSQSQKQHKTPTNNTIKSKSQYRKVNRMAPTAPPMIMTTHRVEKSERVSVHAQATEDNMTEARSKKPTKPRKKKHSTGSLDQFDVTQQEKTIDMERGGHVSHHPLRPSLTQTSPDKITPTPNKGPTPNKAPTPNKITKNTLTSEESINDRRAESFSREGIEKRMIFWKV</sequence>
<feature type="region of interest" description="Disordered" evidence="1">
    <location>
        <begin position="99"/>
        <end position="214"/>
    </location>
</feature>
<feature type="transmembrane region" description="Helical" evidence="2">
    <location>
        <begin position="17"/>
        <end position="40"/>
    </location>
</feature>
<protein>
    <submittedName>
        <fullName evidence="4">Uncharacterized protein</fullName>
    </submittedName>
</protein>
<evidence type="ECO:0000256" key="1">
    <source>
        <dbReference type="SAM" id="MobiDB-lite"/>
    </source>
</evidence>
<keyword evidence="2" id="KW-1133">Transmembrane helix</keyword>
<feature type="compositionally biased region" description="Polar residues" evidence="1">
    <location>
        <begin position="137"/>
        <end position="148"/>
    </location>
</feature>
<feature type="compositionally biased region" description="Low complexity" evidence="1">
    <location>
        <begin position="190"/>
        <end position="199"/>
    </location>
</feature>
<organism evidence="3 4">
    <name type="scientific">Mesorhabditis belari</name>
    <dbReference type="NCBI Taxonomy" id="2138241"/>
    <lineage>
        <taxon>Eukaryota</taxon>
        <taxon>Metazoa</taxon>
        <taxon>Ecdysozoa</taxon>
        <taxon>Nematoda</taxon>
        <taxon>Chromadorea</taxon>
        <taxon>Rhabditida</taxon>
        <taxon>Rhabditina</taxon>
        <taxon>Rhabditomorpha</taxon>
        <taxon>Rhabditoidea</taxon>
        <taxon>Rhabditidae</taxon>
        <taxon>Mesorhabditinae</taxon>
        <taxon>Mesorhabditis</taxon>
    </lineage>
</organism>
<feature type="compositionally biased region" description="Basic and acidic residues" evidence="1">
    <location>
        <begin position="99"/>
        <end position="108"/>
    </location>
</feature>
<keyword evidence="2" id="KW-0812">Transmembrane</keyword>
<keyword evidence="3" id="KW-1185">Reference proteome</keyword>
<accession>A0AAF3FR86</accession>